<reference evidence="2 3" key="1">
    <citation type="submission" date="2021-06" db="EMBL/GenBank/DDBJ databases">
        <authorList>
            <person name="Palmer J.M."/>
        </authorList>
    </citation>
    <scope>NUCLEOTIDE SEQUENCE [LARGE SCALE GENOMIC DNA]</scope>
    <source>
        <strain evidence="2 3">MEX-2019</strain>
        <tissue evidence="2">Muscle</tissue>
    </source>
</reference>
<sequence length="166" mass="18448">MPRGRQGPYKTPFGSVSQMMSDSASVCFRGRESREIPIRGGRVVARRWCWLRMSGKRRARDYGTGHRSQSYSSPLYNYLPPPPPMGLKPFPEPPPPSNQCDSLYTSPALPSTIDSILYSSLLPDSFPQTYTNRAAKTPGSRARKSPAASSHGPAKEKPIYTWAPME</sequence>
<proteinExistence type="predicted"/>
<feature type="region of interest" description="Disordered" evidence="1">
    <location>
        <begin position="58"/>
        <end position="101"/>
    </location>
</feature>
<name>A0AAV9S5S4_9TELE</name>
<protein>
    <submittedName>
        <fullName evidence="2">Uncharacterized protein</fullName>
    </submittedName>
</protein>
<dbReference type="EMBL" id="JAHHUM010000874">
    <property type="protein sequence ID" value="KAK5616701.1"/>
    <property type="molecule type" value="Genomic_DNA"/>
</dbReference>
<feature type="region of interest" description="Disordered" evidence="1">
    <location>
        <begin position="128"/>
        <end position="166"/>
    </location>
</feature>
<accession>A0AAV9S5S4</accession>
<comment type="caution">
    <text evidence="2">The sequence shown here is derived from an EMBL/GenBank/DDBJ whole genome shotgun (WGS) entry which is preliminary data.</text>
</comment>
<organism evidence="2 3">
    <name type="scientific">Crenichthys baileyi</name>
    <name type="common">White River springfish</name>
    <dbReference type="NCBI Taxonomy" id="28760"/>
    <lineage>
        <taxon>Eukaryota</taxon>
        <taxon>Metazoa</taxon>
        <taxon>Chordata</taxon>
        <taxon>Craniata</taxon>
        <taxon>Vertebrata</taxon>
        <taxon>Euteleostomi</taxon>
        <taxon>Actinopterygii</taxon>
        <taxon>Neopterygii</taxon>
        <taxon>Teleostei</taxon>
        <taxon>Neoteleostei</taxon>
        <taxon>Acanthomorphata</taxon>
        <taxon>Ovalentaria</taxon>
        <taxon>Atherinomorphae</taxon>
        <taxon>Cyprinodontiformes</taxon>
        <taxon>Goodeidae</taxon>
        <taxon>Crenichthys</taxon>
    </lineage>
</organism>
<keyword evidence="3" id="KW-1185">Reference proteome</keyword>
<feature type="compositionally biased region" description="Low complexity" evidence="1">
    <location>
        <begin position="68"/>
        <end position="78"/>
    </location>
</feature>
<dbReference type="AlphaFoldDB" id="A0AAV9S5S4"/>
<dbReference type="Proteomes" id="UP001311232">
    <property type="component" value="Unassembled WGS sequence"/>
</dbReference>
<evidence type="ECO:0000313" key="2">
    <source>
        <dbReference type="EMBL" id="KAK5616701.1"/>
    </source>
</evidence>
<evidence type="ECO:0000256" key="1">
    <source>
        <dbReference type="SAM" id="MobiDB-lite"/>
    </source>
</evidence>
<evidence type="ECO:0000313" key="3">
    <source>
        <dbReference type="Proteomes" id="UP001311232"/>
    </source>
</evidence>
<gene>
    <name evidence="2" type="ORF">CRENBAI_025903</name>
</gene>
<feature type="compositionally biased region" description="Pro residues" evidence="1">
    <location>
        <begin position="79"/>
        <end position="97"/>
    </location>
</feature>